<dbReference type="OrthoDB" id="9815425at2"/>
<proteinExistence type="inferred from homology"/>
<comment type="similarity">
    <text evidence="1">Belongs to the 'GDXG' lipolytic enzyme family.</text>
</comment>
<dbReference type="GO" id="GO:0004806">
    <property type="term" value="F:triacylglycerol lipase activity"/>
    <property type="evidence" value="ECO:0007669"/>
    <property type="project" value="TreeGrafter"/>
</dbReference>
<keyword evidence="3" id="KW-0732">Signal</keyword>
<protein>
    <submittedName>
        <fullName evidence="5">Alpha/beta hydrolase</fullName>
    </submittedName>
</protein>
<evidence type="ECO:0000256" key="3">
    <source>
        <dbReference type="SAM" id="SignalP"/>
    </source>
</evidence>
<dbReference type="PANTHER" id="PTHR48081:SF30">
    <property type="entry name" value="ACETYL-HYDROLASE LIPR-RELATED"/>
    <property type="match status" value="1"/>
</dbReference>
<dbReference type="Gene3D" id="3.40.50.1820">
    <property type="entry name" value="alpha/beta hydrolase"/>
    <property type="match status" value="1"/>
</dbReference>
<reference evidence="5 6" key="1">
    <citation type="submission" date="2018-08" db="EMBL/GenBank/DDBJ databases">
        <title>Acidipila sp. 4G-K13, an acidobacterium isolated from forest soil.</title>
        <authorList>
            <person name="Gao Z.-H."/>
            <person name="Qiu L.-H."/>
        </authorList>
    </citation>
    <scope>NUCLEOTIDE SEQUENCE [LARGE SCALE GENOMIC DNA]</scope>
    <source>
        <strain evidence="5 6">4G-K13</strain>
    </source>
</reference>
<dbReference type="SUPFAM" id="SSF53474">
    <property type="entry name" value="alpha/beta-Hydrolases"/>
    <property type="match status" value="1"/>
</dbReference>
<evidence type="ECO:0000256" key="1">
    <source>
        <dbReference type="ARBA" id="ARBA00010515"/>
    </source>
</evidence>
<keyword evidence="2 5" id="KW-0378">Hydrolase</keyword>
<dbReference type="RefSeq" id="WP_117301689.1">
    <property type="nucleotide sequence ID" value="NZ_QVQT02000005.1"/>
</dbReference>
<feature type="chain" id="PRO_5016563666" evidence="3">
    <location>
        <begin position="22"/>
        <end position="367"/>
    </location>
</feature>
<name>A0A372IM81_9BACT</name>
<keyword evidence="6" id="KW-1185">Reference proteome</keyword>
<feature type="signal peptide" evidence="3">
    <location>
        <begin position="1"/>
        <end position="21"/>
    </location>
</feature>
<dbReference type="PANTHER" id="PTHR48081">
    <property type="entry name" value="AB HYDROLASE SUPERFAMILY PROTEIN C4A8.06C"/>
    <property type="match status" value="1"/>
</dbReference>
<evidence type="ECO:0000313" key="5">
    <source>
        <dbReference type="EMBL" id="RFU15851.1"/>
    </source>
</evidence>
<dbReference type="InterPro" id="IPR029058">
    <property type="entry name" value="AB_hydrolase_fold"/>
</dbReference>
<evidence type="ECO:0000313" key="6">
    <source>
        <dbReference type="Proteomes" id="UP000264702"/>
    </source>
</evidence>
<sequence length="367" mass="38899">MMRLLSAALLSALVALAPAGAAALQATQASGTTQAEAPQKDTSYIDADGTAHITRVIPVPKTISPEAQRRLGRQVSDAAVPETLAERRAKTDAYQVKNAEAWKKLCPVNVEESTMAGVPVHVVTPLTTPEGNRDRVLLNLHGGGFNSDSGSLNESIPIAYLTRTKVVAALYRLAPEHPFPAAVDDSVAIYKELLKTYKPEHIAIYGTSAGAILTAEVAVKLKELHLPMPAALGVFSGMGDFSRDGDSWAMYALGGLSGHLDAPKPGSHDTQYVGSTDARDPVLSPVFADLHGLPPSLFITSGRDILLSGTTILHRAFLRAGDDARLVVFEGLTHAFWYDPTLPETNEANGIMAGFFEKQLGEAAGGN</sequence>
<dbReference type="InterPro" id="IPR050300">
    <property type="entry name" value="GDXG_lipolytic_enzyme"/>
</dbReference>
<dbReference type="AlphaFoldDB" id="A0A372IM81"/>
<dbReference type="Pfam" id="PF07859">
    <property type="entry name" value="Abhydrolase_3"/>
    <property type="match status" value="1"/>
</dbReference>
<dbReference type="EMBL" id="QVQT01000005">
    <property type="protein sequence ID" value="RFU15851.1"/>
    <property type="molecule type" value="Genomic_DNA"/>
</dbReference>
<dbReference type="Proteomes" id="UP000264702">
    <property type="component" value="Unassembled WGS sequence"/>
</dbReference>
<evidence type="ECO:0000256" key="2">
    <source>
        <dbReference type="ARBA" id="ARBA00022801"/>
    </source>
</evidence>
<feature type="domain" description="Alpha/beta hydrolase fold-3" evidence="4">
    <location>
        <begin position="137"/>
        <end position="337"/>
    </location>
</feature>
<evidence type="ECO:0000259" key="4">
    <source>
        <dbReference type="Pfam" id="PF07859"/>
    </source>
</evidence>
<gene>
    <name evidence="5" type="ORF">D0Y96_15585</name>
</gene>
<organism evidence="5 6">
    <name type="scientific">Paracidobacterium acidisoli</name>
    <dbReference type="NCBI Taxonomy" id="2303751"/>
    <lineage>
        <taxon>Bacteria</taxon>
        <taxon>Pseudomonadati</taxon>
        <taxon>Acidobacteriota</taxon>
        <taxon>Terriglobia</taxon>
        <taxon>Terriglobales</taxon>
        <taxon>Acidobacteriaceae</taxon>
        <taxon>Paracidobacterium</taxon>
    </lineage>
</organism>
<dbReference type="InterPro" id="IPR013094">
    <property type="entry name" value="AB_hydrolase_3"/>
</dbReference>
<comment type="caution">
    <text evidence="5">The sequence shown here is derived from an EMBL/GenBank/DDBJ whole genome shotgun (WGS) entry which is preliminary data.</text>
</comment>
<accession>A0A372IM81</accession>